<accession>A0ABU1DHP2</accession>
<comment type="subunit">
    <text evidence="6">Part of the Bam complex.</text>
</comment>
<evidence type="ECO:0000256" key="3">
    <source>
        <dbReference type="ARBA" id="ARBA00023139"/>
    </source>
</evidence>
<feature type="signal peptide" evidence="6">
    <location>
        <begin position="1"/>
        <end position="31"/>
    </location>
</feature>
<evidence type="ECO:0000256" key="4">
    <source>
        <dbReference type="ARBA" id="ARBA00023237"/>
    </source>
</evidence>
<dbReference type="InterPro" id="IPR011990">
    <property type="entry name" value="TPR-like_helical_dom_sf"/>
</dbReference>
<dbReference type="PANTHER" id="PTHR37423:SF1">
    <property type="entry name" value="OUTER MEMBRANE PROTEIN ASSEMBLY FACTOR BAMD"/>
    <property type="match status" value="1"/>
</dbReference>
<reference evidence="8" key="1">
    <citation type="submission" date="2020-10" db="EMBL/GenBank/DDBJ databases">
        <authorList>
            <person name="Abbas A."/>
            <person name="Razzaq R."/>
            <person name="Waqas M."/>
            <person name="Abbas N."/>
            <person name="Nielsen T.K."/>
            <person name="Hansen L.H."/>
            <person name="Hussain S."/>
            <person name="Shahid M."/>
        </authorList>
    </citation>
    <scope>NUCLEOTIDE SEQUENCE</scope>
    <source>
        <strain evidence="8">S14</strain>
    </source>
</reference>
<evidence type="ECO:0000256" key="1">
    <source>
        <dbReference type="ARBA" id="ARBA00022729"/>
    </source>
</evidence>
<keyword evidence="5" id="KW-0449">Lipoprotein</keyword>
<dbReference type="HAMAP" id="MF_00922">
    <property type="entry name" value="OM_assembly_BamD"/>
    <property type="match status" value="1"/>
</dbReference>
<proteinExistence type="inferred from homology"/>
<evidence type="ECO:0000256" key="6">
    <source>
        <dbReference type="HAMAP-Rule" id="MF_00922"/>
    </source>
</evidence>
<dbReference type="NCBIfam" id="TIGR03302">
    <property type="entry name" value="OM_YfiO"/>
    <property type="match status" value="1"/>
</dbReference>
<protein>
    <recommendedName>
        <fullName evidence="6">Outer membrane protein assembly factor BamD</fullName>
    </recommendedName>
</protein>
<dbReference type="Proteomes" id="UP001181622">
    <property type="component" value="Unassembled WGS sequence"/>
</dbReference>
<organism evidence="8 9">
    <name type="scientific">Chelatococcus sambhunathii</name>
    <dbReference type="NCBI Taxonomy" id="363953"/>
    <lineage>
        <taxon>Bacteria</taxon>
        <taxon>Pseudomonadati</taxon>
        <taxon>Pseudomonadota</taxon>
        <taxon>Alphaproteobacteria</taxon>
        <taxon>Hyphomicrobiales</taxon>
        <taxon>Chelatococcaceae</taxon>
        <taxon>Chelatococcus</taxon>
    </lineage>
</organism>
<keyword evidence="1 6" id="KW-0732">Signal</keyword>
<evidence type="ECO:0000313" key="8">
    <source>
        <dbReference type="EMBL" id="MDR4307647.1"/>
    </source>
</evidence>
<comment type="function">
    <text evidence="6">Part of the outer membrane protein assembly complex, which is involved in assembly and insertion of beta-barrel proteins into the outer membrane.</text>
</comment>
<dbReference type="Gene3D" id="1.25.40.10">
    <property type="entry name" value="Tetratricopeptide repeat domain"/>
    <property type="match status" value="1"/>
</dbReference>
<sequence precursor="true">MSVSTKSHPSIAGLRALRFALLVAVAMPVAACSMFNKKEELEPDEPADQLYSEGLKGLNEGDYDKAKKKFAEVDRQHPYTDWGRKSVLMTTYTNYKNGKWDDAIQNGNRYVQLHPTSPDAAYAQYLVGMSYYNQVPDVSRDQERTQRAIAAFDELVRRWPTSEYAEPAKRRASVARDQLAGKEMQVGRFYLQRKDYTGAINRFRIVVSQYQQTRHIEEALHRLVEAYLSLGITGEAQTAAAILGHNYPDSEWYKSSYALLNGSGVQPQENEGSWISRAFKRGGGQTADAAAPAAPAPQAAR</sequence>
<keyword evidence="2 6" id="KW-0472">Membrane</keyword>
<gene>
    <name evidence="6" type="primary">bamD</name>
    <name evidence="8" type="ORF">IHQ68_13565</name>
</gene>
<evidence type="ECO:0000313" key="9">
    <source>
        <dbReference type="Proteomes" id="UP001181622"/>
    </source>
</evidence>
<dbReference type="EMBL" id="JADBEO010000029">
    <property type="protein sequence ID" value="MDR4307647.1"/>
    <property type="molecule type" value="Genomic_DNA"/>
</dbReference>
<feature type="chain" id="PRO_5044901294" description="Outer membrane protein assembly factor BamD" evidence="6">
    <location>
        <begin position="32"/>
        <end position="301"/>
    </location>
</feature>
<dbReference type="Pfam" id="PF13525">
    <property type="entry name" value="YfiO"/>
    <property type="match status" value="1"/>
</dbReference>
<comment type="caution">
    <text evidence="8">The sequence shown here is derived from an EMBL/GenBank/DDBJ whole genome shotgun (WGS) entry which is preliminary data.</text>
</comment>
<comment type="subcellular location">
    <subcellularLocation>
        <location evidence="6">Cell outer membrane</location>
    </subcellularLocation>
</comment>
<evidence type="ECO:0000259" key="7">
    <source>
        <dbReference type="Pfam" id="PF13525"/>
    </source>
</evidence>
<dbReference type="PANTHER" id="PTHR37423">
    <property type="entry name" value="SOLUBLE LYTIC MUREIN TRANSGLYCOSYLASE-RELATED"/>
    <property type="match status" value="1"/>
</dbReference>
<dbReference type="RefSeq" id="WP_309392686.1">
    <property type="nucleotide sequence ID" value="NZ_JADBEO010000029.1"/>
</dbReference>
<dbReference type="SUPFAM" id="SSF48452">
    <property type="entry name" value="TPR-like"/>
    <property type="match status" value="1"/>
</dbReference>
<keyword evidence="4 6" id="KW-0998">Cell outer membrane</keyword>
<dbReference type="InterPro" id="IPR017689">
    <property type="entry name" value="BamD"/>
</dbReference>
<evidence type="ECO:0000256" key="2">
    <source>
        <dbReference type="ARBA" id="ARBA00023136"/>
    </source>
</evidence>
<dbReference type="CDD" id="cd15830">
    <property type="entry name" value="BamD"/>
    <property type="match status" value="1"/>
</dbReference>
<name>A0ABU1DHP2_9HYPH</name>
<keyword evidence="9" id="KW-1185">Reference proteome</keyword>
<dbReference type="InterPro" id="IPR039565">
    <property type="entry name" value="BamD-like"/>
</dbReference>
<feature type="domain" description="Outer membrane lipoprotein BamD-like" evidence="7">
    <location>
        <begin position="44"/>
        <end position="240"/>
    </location>
</feature>
<evidence type="ECO:0000256" key="5">
    <source>
        <dbReference type="ARBA" id="ARBA00023288"/>
    </source>
</evidence>
<comment type="similarity">
    <text evidence="6">Belongs to the BamD family.</text>
</comment>
<keyword evidence="3" id="KW-0564">Palmitate</keyword>